<dbReference type="EMBL" id="QXFK01000019">
    <property type="protein sequence ID" value="RIV75616.1"/>
    <property type="molecule type" value="Genomic_DNA"/>
</dbReference>
<comment type="caution">
    <text evidence="2">The sequence shown here is derived from an EMBL/GenBank/DDBJ whole genome shotgun (WGS) entry which is preliminary data.</text>
</comment>
<gene>
    <name evidence="2" type="ORF">D2V04_15090</name>
</gene>
<sequence length="116" mass="12658">MILAAIALTLCAPGPRDNCVVDGDTFWLAGEKVRIADIDAPELSGECPSEKARARQARDRLLAILNAAPFEIHRQGEDRYGRTLAIVVNARGSVGDQLVAEGLARTWSGRREVWCE</sequence>
<name>A0A418NE65_9SPHN</name>
<dbReference type="Gene3D" id="2.40.50.90">
    <property type="match status" value="1"/>
</dbReference>
<dbReference type="Pfam" id="PF00565">
    <property type="entry name" value="SNase"/>
    <property type="match status" value="1"/>
</dbReference>
<dbReference type="Proteomes" id="UP000285092">
    <property type="component" value="Unassembled WGS sequence"/>
</dbReference>
<feature type="domain" description="TNase-like" evidence="1">
    <location>
        <begin position="20"/>
        <end position="105"/>
    </location>
</feature>
<evidence type="ECO:0000313" key="3">
    <source>
        <dbReference type="Proteomes" id="UP000285092"/>
    </source>
</evidence>
<proteinExistence type="predicted"/>
<dbReference type="PROSITE" id="PS50830">
    <property type="entry name" value="TNASE_3"/>
    <property type="match status" value="1"/>
</dbReference>
<accession>A0A418NE65</accession>
<dbReference type="InterPro" id="IPR016071">
    <property type="entry name" value="Staphylococal_nuclease_OB-fold"/>
</dbReference>
<dbReference type="InterPro" id="IPR035437">
    <property type="entry name" value="SNase_OB-fold_sf"/>
</dbReference>
<dbReference type="RefSeq" id="WP_119514542.1">
    <property type="nucleotide sequence ID" value="NZ_QXFK01000019.1"/>
</dbReference>
<dbReference type="AlphaFoldDB" id="A0A418NE65"/>
<evidence type="ECO:0000313" key="2">
    <source>
        <dbReference type="EMBL" id="RIV75616.1"/>
    </source>
</evidence>
<keyword evidence="3" id="KW-1185">Reference proteome</keyword>
<dbReference type="OrthoDB" id="7469880at2"/>
<evidence type="ECO:0000259" key="1">
    <source>
        <dbReference type="PROSITE" id="PS50830"/>
    </source>
</evidence>
<organism evidence="2 3">
    <name type="scientific">Pelagerythrobacter aerophilus</name>
    <dbReference type="NCBI Taxonomy" id="2306995"/>
    <lineage>
        <taxon>Bacteria</taxon>
        <taxon>Pseudomonadati</taxon>
        <taxon>Pseudomonadota</taxon>
        <taxon>Alphaproteobacteria</taxon>
        <taxon>Sphingomonadales</taxon>
        <taxon>Erythrobacteraceae</taxon>
        <taxon>Pelagerythrobacter</taxon>
    </lineage>
</organism>
<dbReference type="SUPFAM" id="SSF50199">
    <property type="entry name" value="Staphylococcal nuclease"/>
    <property type="match status" value="1"/>
</dbReference>
<dbReference type="SMART" id="SM00318">
    <property type="entry name" value="SNc"/>
    <property type="match status" value="1"/>
</dbReference>
<reference evidence="2 3" key="1">
    <citation type="submission" date="2018-08" db="EMBL/GenBank/DDBJ databases">
        <title>Altererythrobacter sp.Ery1 and Ery12, the genome sequencing of novel strains in genus Alterythrobacter.</title>
        <authorList>
            <person name="Cheng H."/>
            <person name="Wu Y.-H."/>
            <person name="Fang C."/>
            <person name="Xu X.-W."/>
        </authorList>
    </citation>
    <scope>NUCLEOTIDE SEQUENCE [LARGE SCALE GENOMIC DNA]</scope>
    <source>
        <strain evidence="2 3">Ery1</strain>
    </source>
</reference>
<protein>
    <submittedName>
        <fullName evidence="2">Thermonuclease family protein</fullName>
    </submittedName>
</protein>